<keyword evidence="2" id="KW-1185">Reference proteome</keyword>
<evidence type="ECO:0000313" key="1">
    <source>
        <dbReference type="EMBL" id="KOG32764.1"/>
    </source>
</evidence>
<dbReference type="eggNOG" id="COG0457">
    <property type="taxonomic scope" value="Bacteria"/>
</dbReference>
<reference evidence="2" key="1">
    <citation type="submission" date="2015-07" db="EMBL/GenBank/DDBJ databases">
        <authorList>
            <person name="Ju K.-S."/>
            <person name="Doroghazi J.R."/>
            <person name="Metcalf W.W."/>
        </authorList>
    </citation>
    <scope>NUCLEOTIDE SEQUENCE [LARGE SCALE GENOMIC DNA]</scope>
    <source>
        <strain evidence="2">NRRL 2290</strain>
    </source>
</reference>
<dbReference type="SUPFAM" id="SSF48452">
    <property type="entry name" value="TPR-like"/>
    <property type="match status" value="2"/>
</dbReference>
<dbReference type="InterPro" id="IPR027417">
    <property type="entry name" value="P-loop_NTPase"/>
</dbReference>
<organism evidence="1 2">
    <name type="scientific">Streptomyces resistomycificus</name>
    <dbReference type="NCBI Taxonomy" id="67356"/>
    <lineage>
        <taxon>Bacteria</taxon>
        <taxon>Bacillati</taxon>
        <taxon>Actinomycetota</taxon>
        <taxon>Actinomycetes</taxon>
        <taxon>Kitasatosporales</taxon>
        <taxon>Streptomycetaceae</taxon>
        <taxon>Streptomyces</taxon>
        <taxon>Streptomyces aurantiacus group</taxon>
    </lineage>
</organism>
<proteinExistence type="predicted"/>
<dbReference type="EMBL" id="LGUS01000180">
    <property type="protein sequence ID" value="KOG32764.1"/>
    <property type="molecule type" value="Genomic_DNA"/>
</dbReference>
<dbReference type="AlphaFoldDB" id="A0A0L8L3V0"/>
<dbReference type="STRING" id="67356.AQJ84_34485"/>
<protein>
    <recommendedName>
        <fullName evidence="3">AAA+ ATPase domain-containing protein</fullName>
    </recommendedName>
</protein>
<sequence>MLVLHGPAGGGKSTLARQLADFLGEDRRRPMRRLAIGRRPARPIHLMLRTLLAVGVAHDRLRTALLAEGEDWTGQVGAACREGLRADAPAVVVLEDVPPGTRGQYLVRAVAEMLEYTECVLIATTGTDTAPAAGDPDVLWHRVAPEPGEARAPGFEERRALLPGPEAALLDIFALWERTEFPLDTWLPVKGLTASERRDMIERLHRKGFLRKVRPGWYELRPVVRDELVGTAPDPEVRGVSALFDARLAQRLLDEPRVLGDTAEHWVELALRLLRSDQPHAPLFLNWLASGLAGEGALIPLLMLKAGLEHHTGGWDALTVPLAAAARQAGLPVAAAEALTAAARRTPGAAVAGRTRPEAAVLGELALTQHHLGRLREAEDTLDRLPAGVPDGWALHVRAAIRTDRGRLREVGRLLRLAIETHQVHGDRRGEAWAVFHYGRLRLTRGDLEEARKRLDTAWHTFQDVGDVVGAAWAATELCRVALLHNGPEPDVLRELEAAPAAHREHGDARGEAWATLWSGVAYADAGDPRAEAVLERALRLFLLLPDRLGAAWAWHHRAALAGATATLRDALSAFTDADCVPGVAWTLLQAPVQAGSLRPPADTLLSEAGDRFEAIGDLAGELWVAAVRHWSDAGASARAVQALGRCYPGHVLADVDWRGPRDGIPHAVRHLILGAGTYPFHEEAPQPAAHIRLTLLDDAPVPDTAARIALRVEPAPGTDAPLPRLTARATPLTRADIDPPHSVPVHDTALFLLTPHAPGRHRVRFTIEDAVSLTVLQQVETDIDVTGPTGVARLAAPQAEPARRA</sequence>
<comment type="caution">
    <text evidence="1">The sequence shown here is derived from an EMBL/GenBank/DDBJ whole genome shotgun (WGS) entry which is preliminary data.</text>
</comment>
<evidence type="ECO:0008006" key="3">
    <source>
        <dbReference type="Google" id="ProtNLM"/>
    </source>
</evidence>
<accession>A0A0L8L3V0</accession>
<dbReference type="Gene3D" id="1.25.40.10">
    <property type="entry name" value="Tetratricopeptide repeat domain"/>
    <property type="match status" value="1"/>
</dbReference>
<evidence type="ECO:0000313" key="2">
    <source>
        <dbReference type="Proteomes" id="UP000037251"/>
    </source>
</evidence>
<dbReference type="SUPFAM" id="SSF52540">
    <property type="entry name" value="P-loop containing nucleoside triphosphate hydrolases"/>
    <property type="match status" value="1"/>
</dbReference>
<gene>
    <name evidence="1" type="ORF">ADK37_26015</name>
</gene>
<dbReference type="PATRIC" id="fig|67356.5.peg.5574"/>
<name>A0A0L8L3V0_9ACTN</name>
<dbReference type="InterPro" id="IPR011990">
    <property type="entry name" value="TPR-like_helical_dom_sf"/>
</dbReference>
<dbReference type="Proteomes" id="UP000037251">
    <property type="component" value="Unassembled WGS sequence"/>
</dbReference>